<sequence length="280" mass="30941">MDLIDTHLHLIRREVTGHGWTREVPTLAGADFSLDDARRLYGGRVRGSIFMEVDADDFQAESRWIAGLIRSGDLLGQIANCRPEQDAGFEAWLDVCAELGVVGLRRILHTVPDDVSTTEAFRANVRRIGQRGLPFDMNFLGRTLPTAYDLAASCPDMVFVLDHCGTPDIAGGDMDPWRAGITRLASLPHVNVKLSGITAYTAPGDWDLSTLRPWIDHVVDAFGPARMVWGSDWPVVNLGSGLPSWLDITDRVLGEFSPDEQAMIGWRNAERIYKVNTGLT</sequence>
<dbReference type="GO" id="GO:0016787">
    <property type="term" value="F:hydrolase activity"/>
    <property type="evidence" value="ECO:0007669"/>
    <property type="project" value="UniProtKB-KW"/>
</dbReference>
<dbReference type="InterPro" id="IPR032466">
    <property type="entry name" value="Metal_Hydrolase"/>
</dbReference>
<evidence type="ECO:0000256" key="1">
    <source>
        <dbReference type="ARBA" id="ARBA00038310"/>
    </source>
</evidence>
<dbReference type="PANTHER" id="PTHR43569:SF2">
    <property type="entry name" value="AMIDOHYDROLASE-RELATED DOMAIN-CONTAINING PROTEIN"/>
    <property type="match status" value="1"/>
</dbReference>
<dbReference type="InterPro" id="IPR052350">
    <property type="entry name" value="Metallo-dep_Lactonases"/>
</dbReference>
<dbReference type="EMBL" id="VDFU01000007">
    <property type="protein sequence ID" value="TNC50522.1"/>
    <property type="molecule type" value="Genomic_DNA"/>
</dbReference>
<evidence type="ECO:0000313" key="4">
    <source>
        <dbReference type="Proteomes" id="UP000305887"/>
    </source>
</evidence>
<dbReference type="Pfam" id="PF04909">
    <property type="entry name" value="Amidohydro_2"/>
    <property type="match status" value="1"/>
</dbReference>
<evidence type="ECO:0000313" key="3">
    <source>
        <dbReference type="EMBL" id="TNC50522.1"/>
    </source>
</evidence>
<gene>
    <name evidence="3" type="ORF">FHG66_08505</name>
</gene>
<dbReference type="OrthoDB" id="9787654at2"/>
<comment type="caution">
    <text evidence="3">The sequence shown here is derived from an EMBL/GenBank/DDBJ whole genome shotgun (WGS) entry which is preliminary data.</text>
</comment>
<name>A0A5C4N245_9RHOB</name>
<feature type="domain" description="Amidohydrolase-related" evidence="2">
    <location>
        <begin position="4"/>
        <end position="274"/>
    </location>
</feature>
<protein>
    <submittedName>
        <fullName evidence="3">Amidohydrolase</fullName>
    </submittedName>
</protein>
<dbReference type="SUPFAM" id="SSF51556">
    <property type="entry name" value="Metallo-dependent hydrolases"/>
    <property type="match status" value="1"/>
</dbReference>
<dbReference type="Gene3D" id="3.20.20.140">
    <property type="entry name" value="Metal-dependent hydrolases"/>
    <property type="match status" value="1"/>
</dbReference>
<evidence type="ECO:0000259" key="2">
    <source>
        <dbReference type="Pfam" id="PF04909"/>
    </source>
</evidence>
<dbReference type="AlphaFoldDB" id="A0A5C4N245"/>
<accession>A0A5C4N245</accession>
<keyword evidence="3" id="KW-0378">Hydrolase</keyword>
<proteinExistence type="inferred from homology"/>
<keyword evidence="4" id="KW-1185">Reference proteome</keyword>
<comment type="similarity">
    <text evidence="1">Belongs to the metallo-dependent hydrolases superfamily.</text>
</comment>
<dbReference type="RefSeq" id="WP_139076318.1">
    <property type="nucleotide sequence ID" value="NZ_VDFU01000007.1"/>
</dbReference>
<reference evidence="3 4" key="1">
    <citation type="submission" date="2019-06" db="EMBL/GenBank/DDBJ databases">
        <title>YIM 131921 draft genome.</title>
        <authorList>
            <person name="Jiang L."/>
        </authorList>
    </citation>
    <scope>NUCLEOTIDE SEQUENCE [LARGE SCALE GENOMIC DNA]</scope>
    <source>
        <strain evidence="3 4">YIM 131921</strain>
    </source>
</reference>
<dbReference type="Proteomes" id="UP000305887">
    <property type="component" value="Unassembled WGS sequence"/>
</dbReference>
<dbReference type="PANTHER" id="PTHR43569">
    <property type="entry name" value="AMIDOHYDROLASE"/>
    <property type="match status" value="1"/>
</dbReference>
<dbReference type="InterPro" id="IPR006680">
    <property type="entry name" value="Amidohydro-rel"/>
</dbReference>
<organism evidence="3 4">
    <name type="scientific">Rubellimicrobium rubrum</name>
    <dbReference type="NCBI Taxonomy" id="2585369"/>
    <lineage>
        <taxon>Bacteria</taxon>
        <taxon>Pseudomonadati</taxon>
        <taxon>Pseudomonadota</taxon>
        <taxon>Alphaproteobacteria</taxon>
        <taxon>Rhodobacterales</taxon>
        <taxon>Roseobacteraceae</taxon>
        <taxon>Rubellimicrobium</taxon>
    </lineage>
</organism>